<dbReference type="GO" id="GO:0005524">
    <property type="term" value="F:ATP binding"/>
    <property type="evidence" value="ECO:0007669"/>
    <property type="project" value="UniProtKB-KW"/>
</dbReference>
<dbReference type="PRINTS" id="PR00091">
    <property type="entry name" value="NITROGNASEII"/>
</dbReference>
<comment type="catalytic activity">
    <reaction evidence="11">
        <text>N2 + 8 reduced [2Fe-2S]-[ferredoxin] + 16 ATP + 16 H2O = H2 + 8 oxidized [2Fe-2S]-[ferredoxin] + 2 NH4(+) + 16 ADP + 16 phosphate + 6 H(+)</text>
        <dbReference type="Rhea" id="RHEA:21448"/>
        <dbReference type="Rhea" id="RHEA-COMP:10000"/>
        <dbReference type="Rhea" id="RHEA-COMP:10001"/>
        <dbReference type="ChEBI" id="CHEBI:15377"/>
        <dbReference type="ChEBI" id="CHEBI:15378"/>
        <dbReference type="ChEBI" id="CHEBI:17997"/>
        <dbReference type="ChEBI" id="CHEBI:18276"/>
        <dbReference type="ChEBI" id="CHEBI:28938"/>
        <dbReference type="ChEBI" id="CHEBI:30616"/>
        <dbReference type="ChEBI" id="CHEBI:33737"/>
        <dbReference type="ChEBI" id="CHEBI:33738"/>
        <dbReference type="ChEBI" id="CHEBI:43474"/>
        <dbReference type="ChEBI" id="CHEBI:456216"/>
        <dbReference type="EC" id="1.18.6.1"/>
    </reaction>
</comment>
<dbReference type="PROSITE" id="PS51026">
    <property type="entry name" value="NIFH_FRXC_3"/>
    <property type="match status" value="1"/>
</dbReference>
<evidence type="ECO:0000256" key="10">
    <source>
        <dbReference type="ARBA" id="ARBA00023014"/>
    </source>
</evidence>
<dbReference type="PIRSF" id="PIRSF000363">
    <property type="entry name" value="Nitrogenase_iron"/>
    <property type="match status" value="1"/>
</dbReference>
<evidence type="ECO:0000256" key="7">
    <source>
        <dbReference type="ARBA" id="ARBA00022741"/>
    </source>
</evidence>
<dbReference type="GO" id="GO:0046872">
    <property type="term" value="F:metal ion binding"/>
    <property type="evidence" value="ECO:0007669"/>
    <property type="project" value="UniProtKB-KW"/>
</dbReference>
<keyword evidence="6 12" id="KW-0479">Metal-binding</keyword>
<comment type="cofactor">
    <cofactor evidence="1">
        <name>[4Fe-4S] cluster</name>
        <dbReference type="ChEBI" id="CHEBI:49883"/>
    </cofactor>
</comment>
<evidence type="ECO:0000256" key="3">
    <source>
        <dbReference type="ARBA" id="ARBA00005504"/>
    </source>
</evidence>
<comment type="caution">
    <text evidence="13">The sequence shown here is derived from an EMBL/GenBank/DDBJ whole genome shotgun (WGS) entry which is preliminary data.</text>
</comment>
<keyword evidence="7 12" id="KW-0547">Nucleotide-binding</keyword>
<comment type="function">
    <text evidence="2">The key enzymatic reactions in nitrogen fixation are catalyzed by the nitrogenase complex, which has 2 components: the iron protein and the molybdenum-iron protein.</text>
</comment>
<proteinExistence type="inferred from homology"/>
<dbReference type="PANTHER" id="PTHR42864">
    <property type="entry name" value="LIGHT-INDEPENDENT PROTOCHLOROPHYLLIDE REDUCTASE IRON-SULFUR ATP-BINDING PROTEIN"/>
    <property type="match status" value="1"/>
</dbReference>
<evidence type="ECO:0000256" key="8">
    <source>
        <dbReference type="ARBA" id="ARBA00022840"/>
    </source>
</evidence>
<dbReference type="PROSITE" id="PS00692">
    <property type="entry name" value="NIFH_FRXC_2"/>
    <property type="match status" value="1"/>
</dbReference>
<evidence type="ECO:0000256" key="9">
    <source>
        <dbReference type="ARBA" id="ARBA00023004"/>
    </source>
</evidence>
<dbReference type="InterPro" id="IPR027417">
    <property type="entry name" value="P-loop_NTPase"/>
</dbReference>
<dbReference type="RefSeq" id="WP_102892757.1">
    <property type="nucleotide sequence ID" value="NZ_NBZD01000005.1"/>
</dbReference>
<dbReference type="EC" id="1.18.6.1" evidence="5"/>
<protein>
    <recommendedName>
        <fullName evidence="5">nitrogenase</fullName>
        <ecNumber evidence="5">1.18.6.1</ecNumber>
    </recommendedName>
</protein>
<dbReference type="AlphaFoldDB" id="A0A2J8AZD0"/>
<keyword evidence="10 12" id="KW-0411">Iron-sulfur</keyword>
<comment type="similarity">
    <text evidence="3 12">Belongs to the NifH/BchL/ChlL family.</text>
</comment>
<evidence type="ECO:0000256" key="1">
    <source>
        <dbReference type="ARBA" id="ARBA00001966"/>
    </source>
</evidence>
<evidence type="ECO:0000256" key="11">
    <source>
        <dbReference type="ARBA" id="ARBA00047967"/>
    </source>
</evidence>
<dbReference type="InterPro" id="IPR030655">
    <property type="entry name" value="NifH/chlL_CS"/>
</dbReference>
<sequence>MKRIAIYGKGGIGKSTTSSNLSAALTEKGLQVMQIGCDPKADSTKNLMGGQQIPTVLDQISAKGRSITLDDIVFKSNTGVLCVEAGGPAPGVGCAGRGIISAFEKLEELHAFTAYHPDVIIYDVLGDVVCGGFAMPIRSGYAREVYIVSSGEMMSLYAAHNIARAVANFKERGYAELKGLILNSKNIADEIELTRRALPEIGTEITQIIPRSPEIQTAEAKGMTVFEAFAPGTSRMRDVYLELANKIMVTSPETADSGTSPMAGKTSKQNLFIGGLI</sequence>
<evidence type="ECO:0000256" key="2">
    <source>
        <dbReference type="ARBA" id="ARBA00002234"/>
    </source>
</evidence>
<gene>
    <name evidence="13" type="ORF">B7R76_07440</name>
</gene>
<dbReference type="Proteomes" id="UP000236394">
    <property type="component" value="Unassembled WGS sequence"/>
</dbReference>
<evidence type="ECO:0000256" key="6">
    <source>
        <dbReference type="ARBA" id="ARBA00022723"/>
    </source>
</evidence>
<evidence type="ECO:0000313" key="13">
    <source>
        <dbReference type="EMBL" id="PNH17865.1"/>
    </source>
</evidence>
<keyword evidence="12" id="KW-0560">Oxidoreductase</keyword>
<evidence type="ECO:0000256" key="4">
    <source>
        <dbReference type="ARBA" id="ARBA00011738"/>
    </source>
</evidence>
<dbReference type="GO" id="GO:0016163">
    <property type="term" value="F:nitrogenase activity"/>
    <property type="evidence" value="ECO:0007669"/>
    <property type="project" value="UniProtKB-EC"/>
</dbReference>
<comment type="subunit">
    <text evidence="4">Homodimer.</text>
</comment>
<dbReference type="EMBL" id="NBZD01000005">
    <property type="protein sequence ID" value="PNH17865.1"/>
    <property type="molecule type" value="Genomic_DNA"/>
</dbReference>
<evidence type="ECO:0000256" key="5">
    <source>
        <dbReference type="ARBA" id="ARBA00012773"/>
    </source>
</evidence>
<dbReference type="InterPro" id="IPR000392">
    <property type="entry name" value="NifH/frxC"/>
</dbReference>
<dbReference type="SUPFAM" id="SSF52540">
    <property type="entry name" value="P-loop containing nucleoside triphosphate hydrolases"/>
    <property type="match status" value="1"/>
</dbReference>
<organism evidence="13 14">
    <name type="scientific">Mageeibacillus indolicus</name>
    <dbReference type="NCBI Taxonomy" id="884684"/>
    <lineage>
        <taxon>Bacteria</taxon>
        <taxon>Bacillati</taxon>
        <taxon>Bacillota</taxon>
        <taxon>Clostridia</taxon>
        <taxon>Eubacteriales</taxon>
        <taxon>Oscillospiraceae</taxon>
        <taxon>Mageeibacillus</taxon>
    </lineage>
</organism>
<dbReference type="CDD" id="cd02040">
    <property type="entry name" value="NifH"/>
    <property type="match status" value="1"/>
</dbReference>
<evidence type="ECO:0000313" key="14">
    <source>
        <dbReference type="Proteomes" id="UP000236394"/>
    </source>
</evidence>
<keyword evidence="8 12" id="KW-0067">ATP-binding</keyword>
<name>A0A2J8AZD0_9FIRM</name>
<dbReference type="Gene3D" id="3.40.50.300">
    <property type="entry name" value="P-loop containing nucleotide triphosphate hydrolases"/>
    <property type="match status" value="1"/>
</dbReference>
<keyword evidence="9 12" id="KW-0408">Iron</keyword>
<dbReference type="GO" id="GO:0051539">
    <property type="term" value="F:4 iron, 4 sulfur cluster binding"/>
    <property type="evidence" value="ECO:0007669"/>
    <property type="project" value="UniProtKB-KW"/>
</dbReference>
<keyword evidence="12" id="KW-0004">4Fe-4S</keyword>
<evidence type="ECO:0000256" key="12">
    <source>
        <dbReference type="RuleBase" id="RU003688"/>
    </source>
</evidence>
<dbReference type="PROSITE" id="PS00746">
    <property type="entry name" value="NIFH_FRXC_1"/>
    <property type="match status" value="1"/>
</dbReference>
<reference evidence="14" key="1">
    <citation type="submission" date="2017-04" db="EMBL/GenBank/DDBJ databases">
        <authorList>
            <person name="Bumgarner R.E."/>
            <person name="Fredricks D.N."/>
            <person name="Srinivasan S."/>
        </authorList>
    </citation>
    <scope>NUCLEOTIDE SEQUENCE [LARGE SCALE GENOMIC DNA]</scope>
    <source>
        <strain evidence="14">KA00405</strain>
    </source>
</reference>
<dbReference type="Pfam" id="PF00142">
    <property type="entry name" value="Fer4_NifH"/>
    <property type="match status" value="1"/>
</dbReference>
<accession>A0A2J8AZD0</accession>
<dbReference type="PANTHER" id="PTHR42864:SF2">
    <property type="entry name" value="LIGHT-INDEPENDENT PROTOCHLOROPHYLLIDE REDUCTASE IRON-SULFUR ATP-BINDING PROTEIN"/>
    <property type="match status" value="1"/>
</dbReference>